<name>A0AAW0E030_9AGAR</name>
<dbReference type="EMBL" id="JAWWNJ010000004">
    <property type="protein sequence ID" value="KAK7057537.1"/>
    <property type="molecule type" value="Genomic_DNA"/>
</dbReference>
<dbReference type="Gene3D" id="3.30.9.10">
    <property type="entry name" value="D-Amino Acid Oxidase, subunit A, domain 2"/>
    <property type="match status" value="1"/>
</dbReference>
<keyword evidence="5" id="KW-0560">Oxidoreductase</keyword>
<comment type="similarity">
    <text evidence="2">Belongs to the MSOX/MTOX family.</text>
</comment>
<evidence type="ECO:0000256" key="6">
    <source>
        <dbReference type="SAM" id="MobiDB-lite"/>
    </source>
</evidence>
<keyword evidence="9" id="KW-1185">Reference proteome</keyword>
<dbReference type="AlphaFoldDB" id="A0AAW0E030"/>
<evidence type="ECO:0000256" key="3">
    <source>
        <dbReference type="ARBA" id="ARBA00022630"/>
    </source>
</evidence>
<protein>
    <submittedName>
        <fullName evidence="8">DAO domain-containing protein</fullName>
    </submittedName>
</protein>
<feature type="domain" description="FAD dependent oxidoreductase" evidence="7">
    <location>
        <begin position="10"/>
        <end position="352"/>
    </location>
</feature>
<feature type="non-terminal residue" evidence="8">
    <location>
        <position position="1"/>
    </location>
</feature>
<keyword evidence="3" id="KW-0285">Flavoprotein</keyword>
<evidence type="ECO:0000313" key="9">
    <source>
        <dbReference type="Proteomes" id="UP001362999"/>
    </source>
</evidence>
<evidence type="ECO:0000259" key="7">
    <source>
        <dbReference type="Pfam" id="PF01266"/>
    </source>
</evidence>
<dbReference type="InterPro" id="IPR006076">
    <property type="entry name" value="FAD-dep_OxRdtase"/>
</dbReference>
<accession>A0AAW0E030</accession>
<dbReference type="SUPFAM" id="SSF51905">
    <property type="entry name" value="FAD/NAD(P)-binding domain"/>
    <property type="match status" value="1"/>
</dbReference>
<dbReference type="PANTHER" id="PTHR10961">
    <property type="entry name" value="PEROXISOMAL SARCOSINE OXIDASE"/>
    <property type="match status" value="1"/>
</dbReference>
<dbReference type="GO" id="GO:0008115">
    <property type="term" value="F:sarcosine oxidase activity"/>
    <property type="evidence" value="ECO:0007669"/>
    <property type="project" value="TreeGrafter"/>
</dbReference>
<dbReference type="Gene3D" id="3.50.50.60">
    <property type="entry name" value="FAD/NAD(P)-binding domain"/>
    <property type="match status" value="1"/>
</dbReference>
<proteinExistence type="inferred from homology"/>
<evidence type="ECO:0000256" key="4">
    <source>
        <dbReference type="ARBA" id="ARBA00022827"/>
    </source>
</evidence>
<evidence type="ECO:0000256" key="5">
    <source>
        <dbReference type="ARBA" id="ARBA00023002"/>
    </source>
</evidence>
<feature type="region of interest" description="Disordered" evidence="6">
    <location>
        <begin position="368"/>
        <end position="389"/>
    </location>
</feature>
<dbReference type="GO" id="GO:0050660">
    <property type="term" value="F:flavin adenine dinucleotide binding"/>
    <property type="evidence" value="ECO:0007669"/>
    <property type="project" value="InterPro"/>
</dbReference>
<dbReference type="Pfam" id="PF01266">
    <property type="entry name" value="DAO"/>
    <property type="match status" value="1"/>
</dbReference>
<dbReference type="GO" id="GO:0004657">
    <property type="term" value="F:proline dehydrogenase activity"/>
    <property type="evidence" value="ECO:0007669"/>
    <property type="project" value="TreeGrafter"/>
</dbReference>
<evidence type="ECO:0000256" key="2">
    <source>
        <dbReference type="ARBA" id="ARBA00010989"/>
    </source>
</evidence>
<gene>
    <name evidence="8" type="ORF">R3P38DRAFT_2497583</name>
</gene>
<sequence>VVRTSYADPFYSKLALEAIQAWKKQEVWEDAYHESGVLVLGDTDSADDYKHKAYLHDQEIGVRILPLENPAGLRQVFPPHAAVGTFETRAGYLNRDSGWANAGQGVSLLMKQVTALHGKILVGKNAIELIHQAENFKTTGVRCSDGSILEADLVVLATGSWTRSAFPDLPGGNIYQATGQCVAMIQLSQDEAELYKDCPVVLDFKTGFYIFPVKCHHVAAVPNLCTVGYTRSIQVGSTKISTPRTVVSDPETGLLIPKANVRELREGLRTVYPNLAEKPFIGTRMCWYAARYNDSFDSDWVIGFHPDSEKSLMFATGGSGMLETSRYSIAMTSEHVGHAYKFLPVIGQIAADAIEEKLSPELVAKFSPQRTRNHKDESRRDIPPEELDMSQLCTVDDLRQY</sequence>
<dbReference type="PANTHER" id="PTHR10961:SF46">
    <property type="entry name" value="PEROXISOMAL SARCOSINE OXIDASE"/>
    <property type="match status" value="1"/>
</dbReference>
<organism evidence="8 9">
    <name type="scientific">Favolaschia claudopus</name>
    <dbReference type="NCBI Taxonomy" id="2862362"/>
    <lineage>
        <taxon>Eukaryota</taxon>
        <taxon>Fungi</taxon>
        <taxon>Dikarya</taxon>
        <taxon>Basidiomycota</taxon>
        <taxon>Agaricomycotina</taxon>
        <taxon>Agaricomycetes</taxon>
        <taxon>Agaricomycetidae</taxon>
        <taxon>Agaricales</taxon>
        <taxon>Marasmiineae</taxon>
        <taxon>Mycenaceae</taxon>
        <taxon>Favolaschia</taxon>
    </lineage>
</organism>
<dbReference type="GO" id="GO:0050031">
    <property type="term" value="F:L-pipecolate oxidase activity"/>
    <property type="evidence" value="ECO:0007669"/>
    <property type="project" value="TreeGrafter"/>
</dbReference>
<comment type="cofactor">
    <cofactor evidence="1">
        <name>FAD</name>
        <dbReference type="ChEBI" id="CHEBI:57692"/>
    </cofactor>
</comment>
<keyword evidence="4" id="KW-0274">FAD</keyword>
<reference evidence="8 9" key="1">
    <citation type="journal article" date="2024" name="J Genomics">
        <title>Draft genome sequencing and assembly of Favolaschia claudopus CIRM-BRFM 2984 isolated from oak limbs.</title>
        <authorList>
            <person name="Navarro D."/>
            <person name="Drula E."/>
            <person name="Chaduli D."/>
            <person name="Cazenave R."/>
            <person name="Ahrendt S."/>
            <person name="Wang J."/>
            <person name="Lipzen A."/>
            <person name="Daum C."/>
            <person name="Barry K."/>
            <person name="Grigoriev I.V."/>
            <person name="Favel A."/>
            <person name="Rosso M.N."/>
            <person name="Martin F."/>
        </authorList>
    </citation>
    <scope>NUCLEOTIDE SEQUENCE [LARGE SCALE GENOMIC DNA]</scope>
    <source>
        <strain evidence="8 9">CIRM-BRFM 2984</strain>
    </source>
</reference>
<dbReference type="Proteomes" id="UP001362999">
    <property type="component" value="Unassembled WGS sequence"/>
</dbReference>
<evidence type="ECO:0000313" key="8">
    <source>
        <dbReference type="EMBL" id="KAK7057537.1"/>
    </source>
</evidence>
<comment type="caution">
    <text evidence="8">The sequence shown here is derived from an EMBL/GenBank/DDBJ whole genome shotgun (WGS) entry which is preliminary data.</text>
</comment>
<dbReference type="InterPro" id="IPR045170">
    <property type="entry name" value="MTOX"/>
</dbReference>
<feature type="compositionally biased region" description="Basic and acidic residues" evidence="6">
    <location>
        <begin position="374"/>
        <end position="383"/>
    </location>
</feature>
<dbReference type="InterPro" id="IPR036188">
    <property type="entry name" value="FAD/NAD-bd_sf"/>
</dbReference>
<evidence type="ECO:0000256" key="1">
    <source>
        <dbReference type="ARBA" id="ARBA00001974"/>
    </source>
</evidence>